<dbReference type="OrthoDB" id="9942608at2759"/>
<dbReference type="Proteomes" id="UP000243797">
    <property type="component" value="Unassembled WGS sequence"/>
</dbReference>
<name>A0A2K1QXF2_9PEZI</name>
<organism evidence="3 4">
    <name type="scientific">Sphaceloma murrayae</name>
    <dbReference type="NCBI Taxonomy" id="2082308"/>
    <lineage>
        <taxon>Eukaryota</taxon>
        <taxon>Fungi</taxon>
        <taxon>Dikarya</taxon>
        <taxon>Ascomycota</taxon>
        <taxon>Pezizomycotina</taxon>
        <taxon>Dothideomycetes</taxon>
        <taxon>Dothideomycetidae</taxon>
        <taxon>Myriangiales</taxon>
        <taxon>Elsinoaceae</taxon>
        <taxon>Sphaceloma</taxon>
    </lineage>
</organism>
<reference evidence="3 4" key="1">
    <citation type="submission" date="2017-06" db="EMBL/GenBank/DDBJ databases">
        <title>Draft genome sequence of a variant of Elsinoe murrayae.</title>
        <authorList>
            <person name="Cheng Q."/>
        </authorList>
    </citation>
    <scope>NUCLEOTIDE SEQUENCE [LARGE SCALE GENOMIC DNA]</scope>
    <source>
        <strain evidence="3 4">CQ-2017a</strain>
    </source>
</reference>
<dbReference type="GO" id="GO:0006511">
    <property type="term" value="P:ubiquitin-dependent protein catabolic process"/>
    <property type="evidence" value="ECO:0007669"/>
    <property type="project" value="TreeGrafter"/>
</dbReference>
<dbReference type="Gene3D" id="1.10.8.10">
    <property type="entry name" value="DNA helicase RuvA subunit, C-terminal domain"/>
    <property type="match status" value="1"/>
</dbReference>
<feature type="region of interest" description="Disordered" evidence="1">
    <location>
        <begin position="114"/>
        <end position="194"/>
    </location>
</feature>
<dbReference type="SMART" id="SM00546">
    <property type="entry name" value="CUE"/>
    <property type="match status" value="1"/>
</dbReference>
<feature type="region of interest" description="Disordered" evidence="1">
    <location>
        <begin position="1"/>
        <end position="84"/>
    </location>
</feature>
<dbReference type="InParanoid" id="A0A2K1QXF2"/>
<dbReference type="GO" id="GO:0031624">
    <property type="term" value="F:ubiquitin conjugating enzyme binding"/>
    <property type="evidence" value="ECO:0007669"/>
    <property type="project" value="TreeGrafter"/>
</dbReference>
<evidence type="ECO:0000259" key="2">
    <source>
        <dbReference type="PROSITE" id="PS51140"/>
    </source>
</evidence>
<dbReference type="CDD" id="cd14372">
    <property type="entry name" value="CUE_Cue5p_like"/>
    <property type="match status" value="1"/>
</dbReference>
<evidence type="ECO:0000313" key="3">
    <source>
        <dbReference type="EMBL" id="PNS19731.1"/>
    </source>
</evidence>
<accession>A0A2K1QXF2</accession>
<dbReference type="AlphaFoldDB" id="A0A2K1QXF2"/>
<evidence type="ECO:0000313" key="4">
    <source>
        <dbReference type="Proteomes" id="UP000243797"/>
    </source>
</evidence>
<dbReference type="InterPro" id="IPR003892">
    <property type="entry name" value="CUE"/>
</dbReference>
<proteinExistence type="predicted"/>
<feature type="region of interest" description="Disordered" evidence="1">
    <location>
        <begin position="220"/>
        <end position="421"/>
    </location>
</feature>
<protein>
    <submittedName>
        <fullName evidence="3">CUE domain-containing protein 5</fullName>
    </submittedName>
</protein>
<keyword evidence="4" id="KW-1185">Reference proteome</keyword>
<feature type="domain" description="CUE" evidence="2">
    <location>
        <begin position="74"/>
        <end position="117"/>
    </location>
</feature>
<feature type="compositionally biased region" description="Acidic residues" evidence="1">
    <location>
        <begin position="347"/>
        <end position="362"/>
    </location>
</feature>
<dbReference type="STRING" id="2082308.A0A2K1QXF2"/>
<dbReference type="PANTHER" id="PTHR16461:SF5">
    <property type="entry name" value="TOLL-INTERACTING PROTEIN"/>
    <property type="match status" value="1"/>
</dbReference>
<dbReference type="EMBL" id="NKHZ01000029">
    <property type="protein sequence ID" value="PNS19731.1"/>
    <property type="molecule type" value="Genomic_DNA"/>
</dbReference>
<dbReference type="FunFam" id="1.10.8.10:FF:000064">
    <property type="entry name" value="Similar to CUE domain-containing protein"/>
    <property type="match status" value="1"/>
</dbReference>
<feature type="compositionally biased region" description="Polar residues" evidence="1">
    <location>
        <begin position="149"/>
        <end position="177"/>
    </location>
</feature>
<feature type="compositionally biased region" description="Basic and acidic residues" evidence="1">
    <location>
        <begin position="363"/>
        <end position="421"/>
    </location>
</feature>
<feature type="compositionally biased region" description="Basic and acidic residues" evidence="1">
    <location>
        <begin position="1"/>
        <end position="17"/>
    </location>
</feature>
<feature type="compositionally biased region" description="Polar residues" evidence="1">
    <location>
        <begin position="18"/>
        <end position="35"/>
    </location>
</feature>
<feature type="compositionally biased region" description="Polar residues" evidence="1">
    <location>
        <begin position="46"/>
        <end position="55"/>
    </location>
</feature>
<evidence type="ECO:0000256" key="1">
    <source>
        <dbReference type="SAM" id="MobiDB-lite"/>
    </source>
</evidence>
<dbReference type="PROSITE" id="PS51140">
    <property type="entry name" value="CUE"/>
    <property type="match status" value="1"/>
</dbReference>
<feature type="compositionally biased region" description="Basic and acidic residues" evidence="1">
    <location>
        <begin position="263"/>
        <end position="275"/>
    </location>
</feature>
<dbReference type="Pfam" id="PF02845">
    <property type="entry name" value="CUE"/>
    <property type="match status" value="1"/>
</dbReference>
<dbReference type="GO" id="GO:0043130">
    <property type="term" value="F:ubiquitin binding"/>
    <property type="evidence" value="ECO:0007669"/>
    <property type="project" value="InterPro"/>
</dbReference>
<dbReference type="PANTHER" id="PTHR16461">
    <property type="entry name" value="TOLL-INTERACTING PROTEIN"/>
    <property type="match status" value="1"/>
</dbReference>
<dbReference type="SUPFAM" id="SSF46934">
    <property type="entry name" value="UBA-like"/>
    <property type="match status" value="1"/>
</dbReference>
<feature type="compositionally biased region" description="Basic and acidic residues" evidence="1">
    <location>
        <begin position="180"/>
        <end position="189"/>
    </location>
</feature>
<sequence length="421" mass="46643">MPEQAQDKVSLKEEHITNKQLRQGSQAPESPTTARQLDFDDDEPQDSSASKSHQATVEDEDSTAPTKPPRPASPQQQAEHTLIEAFPSIDAKVVKAVLTASGGQVEPAFNALLGMSDPNFKEEAPPPQPPRPVRSQLEQDEMYARQLAQHYNSTERAQRDGSGQQRGQMPPRQTTQERLYAQDRERSFFDDDLPEIQKSIQKGFMETQTKVNSWFNNFKKKLEGDEDDPYDGPTRLDSPPGGRQNQQQSGYSAAHQGGSRTRRSGDYDADPRELGDDFTQLELRDEEVPPPKPSRPTANPDLFKSTPAPPQSGPVDEVDAVERRATSPNNGPAKKWQPLTSVAAQPEPEENDPFSVGDSDDDKDTKTKDVRETDTQRLKDAARKSISEGGDKSDKAEGGKLEKTETQGTKDKTAEELLAKK</sequence>
<dbReference type="InterPro" id="IPR041807">
    <property type="entry name" value="Cue5/Don1_CUE"/>
</dbReference>
<dbReference type="GO" id="GO:0005737">
    <property type="term" value="C:cytoplasm"/>
    <property type="evidence" value="ECO:0007669"/>
    <property type="project" value="TreeGrafter"/>
</dbReference>
<comment type="caution">
    <text evidence="3">The sequence shown here is derived from an EMBL/GenBank/DDBJ whole genome shotgun (WGS) entry which is preliminary data.</text>
</comment>
<dbReference type="InterPro" id="IPR009060">
    <property type="entry name" value="UBA-like_sf"/>
</dbReference>
<gene>
    <name evidence="3" type="ORF">CAC42_7698</name>
</gene>
<dbReference type="FunCoup" id="A0A2K1QXF2">
    <property type="interactions" value="48"/>
</dbReference>